<dbReference type="Pfam" id="PF00394">
    <property type="entry name" value="Cu-oxidase"/>
    <property type="match status" value="1"/>
</dbReference>
<evidence type="ECO:0000259" key="7">
    <source>
        <dbReference type="Pfam" id="PF07732"/>
    </source>
</evidence>
<feature type="domain" description="Plastocyanin-like" evidence="6">
    <location>
        <begin position="466"/>
        <end position="583"/>
    </location>
</feature>
<dbReference type="CDD" id="cd13880">
    <property type="entry name" value="CuRO_2_MaLCC_like"/>
    <property type="match status" value="1"/>
</dbReference>
<dbReference type="FunFam" id="2.60.40.420:FF:000045">
    <property type="entry name" value="Laccase 2"/>
    <property type="match status" value="1"/>
</dbReference>
<dbReference type="InterPro" id="IPR011706">
    <property type="entry name" value="Cu-oxidase_C"/>
</dbReference>
<dbReference type="SUPFAM" id="SSF49503">
    <property type="entry name" value="Cupredoxins"/>
    <property type="match status" value="3"/>
</dbReference>
<comment type="caution">
    <text evidence="8">The sequence shown here is derived from an EMBL/GenBank/DDBJ whole genome shotgun (WGS) entry which is preliminary data.</text>
</comment>
<dbReference type="CDD" id="cd13901">
    <property type="entry name" value="CuRO_3_MaLCC_like"/>
    <property type="match status" value="1"/>
</dbReference>
<organism evidence="8 9">
    <name type="scientific">Knufia fluminis</name>
    <dbReference type="NCBI Taxonomy" id="191047"/>
    <lineage>
        <taxon>Eukaryota</taxon>
        <taxon>Fungi</taxon>
        <taxon>Dikarya</taxon>
        <taxon>Ascomycota</taxon>
        <taxon>Pezizomycotina</taxon>
        <taxon>Eurotiomycetes</taxon>
        <taxon>Chaetothyriomycetidae</taxon>
        <taxon>Chaetothyriales</taxon>
        <taxon>Trichomeriaceae</taxon>
        <taxon>Knufia</taxon>
    </lineage>
</organism>
<dbReference type="PROSITE" id="PS00080">
    <property type="entry name" value="MULTICOPPER_OXIDASE2"/>
    <property type="match status" value="1"/>
</dbReference>
<gene>
    <name evidence="8" type="ORF">OHC33_007983</name>
</gene>
<dbReference type="Gene3D" id="2.60.40.420">
    <property type="entry name" value="Cupredoxins - blue copper proteins"/>
    <property type="match status" value="3"/>
</dbReference>
<dbReference type="GO" id="GO:0016491">
    <property type="term" value="F:oxidoreductase activity"/>
    <property type="evidence" value="ECO:0007669"/>
    <property type="project" value="UniProtKB-KW"/>
</dbReference>
<keyword evidence="3" id="KW-0560">Oxidoreductase</keyword>
<dbReference type="Proteomes" id="UP001316803">
    <property type="component" value="Unassembled WGS sequence"/>
</dbReference>
<evidence type="ECO:0000259" key="6">
    <source>
        <dbReference type="Pfam" id="PF07731"/>
    </source>
</evidence>
<proteinExistence type="inferred from homology"/>
<evidence type="ECO:0008006" key="10">
    <source>
        <dbReference type="Google" id="ProtNLM"/>
    </source>
</evidence>
<evidence type="ECO:0000313" key="8">
    <source>
        <dbReference type="EMBL" id="KAK5950911.1"/>
    </source>
</evidence>
<evidence type="ECO:0000256" key="2">
    <source>
        <dbReference type="ARBA" id="ARBA00022723"/>
    </source>
</evidence>
<feature type="domain" description="Plastocyanin-like" evidence="5">
    <location>
        <begin position="205"/>
        <end position="357"/>
    </location>
</feature>
<dbReference type="InterPro" id="IPR033138">
    <property type="entry name" value="Cu_oxidase_CS"/>
</dbReference>
<dbReference type="Pfam" id="PF07731">
    <property type="entry name" value="Cu-oxidase_2"/>
    <property type="match status" value="1"/>
</dbReference>
<protein>
    <recommendedName>
        <fullName evidence="10">Laccase</fullName>
    </recommendedName>
</protein>
<dbReference type="InterPro" id="IPR045087">
    <property type="entry name" value="Cu-oxidase_fam"/>
</dbReference>
<dbReference type="EMBL" id="JAKLMC020000023">
    <property type="protein sequence ID" value="KAK5950911.1"/>
    <property type="molecule type" value="Genomic_DNA"/>
</dbReference>
<keyword evidence="2" id="KW-0479">Metal-binding</keyword>
<comment type="similarity">
    <text evidence="1">Belongs to the multicopper oxidase family.</text>
</comment>
<accession>A0AAN8ENV9</accession>
<dbReference type="InterPro" id="IPR002355">
    <property type="entry name" value="Cu_oxidase_Cu_BS"/>
</dbReference>
<keyword evidence="4" id="KW-0186">Copper</keyword>
<dbReference type="InterPro" id="IPR011707">
    <property type="entry name" value="Cu-oxidase-like_N"/>
</dbReference>
<keyword evidence="9" id="KW-1185">Reference proteome</keyword>
<dbReference type="GO" id="GO:0005507">
    <property type="term" value="F:copper ion binding"/>
    <property type="evidence" value="ECO:0007669"/>
    <property type="project" value="InterPro"/>
</dbReference>
<evidence type="ECO:0000256" key="3">
    <source>
        <dbReference type="ARBA" id="ARBA00023002"/>
    </source>
</evidence>
<dbReference type="Pfam" id="PF07732">
    <property type="entry name" value="Cu-oxidase_3"/>
    <property type="match status" value="1"/>
</dbReference>
<evidence type="ECO:0000313" key="9">
    <source>
        <dbReference type="Proteomes" id="UP001316803"/>
    </source>
</evidence>
<dbReference type="PANTHER" id="PTHR11709:SF71">
    <property type="entry name" value="OXIDOREDUCTASE TPCJ"/>
    <property type="match status" value="1"/>
</dbReference>
<evidence type="ECO:0000256" key="4">
    <source>
        <dbReference type="ARBA" id="ARBA00023008"/>
    </source>
</evidence>
<sequence>MHFVQSWWSGVVYVVAILKSPFQDGDGTPQKVLDWPIDHPRYFAGPIFEPPSHPERRPFRCEYPALKRYVSCSRPDDRGCWLKGPDKEYNIKTNYEVDYPEGITRNYYLEITEQTISPDGVAMLGGQVFNNSYPGPWIEACWGDMLNITVKNKLKTNGTTIHWHGIRQLGTTEMDGVNAYGVGLAGPMTIHGPSSGSYELAKDPFLMTDWSYRNAFDEWAYSLRNETKVDRPAMRSILLNGKGQYVPTMAEFQNPQFNVREVPKYTTVFQRGKRYLLRLINTSVDATFIFSIDDHMITVVGADFVPIHPYTTNSVLVGIGQRYHVVVEAKPLKELPGGNYWIRTTVAQNCSAFAATRALPDERIGILRYDAASPFDPLSKRHEFSTVCSDEPYGKLKPILEWKVNPASRGDLYDYNIGLTTTSGSPYYPKHSIARWDLTDQPMWLNMSRPTVTNLNTDWNILPHLAVVTSNAREGAWIEMLITMADTHPPVTPSKVFVPAAHPIHLHGHDFALLAQSNKTYNKAEADKLIQRNNPPRRDVALVPSGGYIIIAFKADNPGVWLMHCHIAFHASSGLALQIIENNSSIKIPPQNRRVMDDTCAKWNKWYAEHDSPAKPVQDDSAI</sequence>
<dbReference type="InterPro" id="IPR008972">
    <property type="entry name" value="Cupredoxin"/>
</dbReference>
<dbReference type="PROSITE" id="PS00079">
    <property type="entry name" value="MULTICOPPER_OXIDASE1"/>
    <property type="match status" value="1"/>
</dbReference>
<evidence type="ECO:0000259" key="5">
    <source>
        <dbReference type="Pfam" id="PF00394"/>
    </source>
</evidence>
<name>A0AAN8ENV9_9EURO</name>
<dbReference type="PANTHER" id="PTHR11709">
    <property type="entry name" value="MULTI-COPPER OXIDASE"/>
    <property type="match status" value="1"/>
</dbReference>
<dbReference type="AlphaFoldDB" id="A0AAN8ENV9"/>
<feature type="domain" description="Plastocyanin-like" evidence="7">
    <location>
        <begin position="111"/>
        <end position="179"/>
    </location>
</feature>
<reference evidence="8 9" key="1">
    <citation type="submission" date="2022-12" db="EMBL/GenBank/DDBJ databases">
        <title>Genomic features and morphological characterization of a novel Knufia sp. strain isolated from spacecraft assembly facility.</title>
        <authorList>
            <person name="Teixeira M."/>
            <person name="Chander A.M."/>
            <person name="Stajich J.E."/>
            <person name="Venkateswaran K."/>
        </authorList>
    </citation>
    <scope>NUCLEOTIDE SEQUENCE [LARGE SCALE GENOMIC DNA]</scope>
    <source>
        <strain evidence="8 9">FJI-L2-BK-P2</strain>
    </source>
</reference>
<dbReference type="InterPro" id="IPR001117">
    <property type="entry name" value="Cu-oxidase_2nd"/>
</dbReference>
<evidence type="ECO:0000256" key="1">
    <source>
        <dbReference type="ARBA" id="ARBA00010609"/>
    </source>
</evidence>